<name>A0A2N3L591_9PROT</name>
<dbReference type="Gene3D" id="1.20.1290.10">
    <property type="entry name" value="AhpD-like"/>
    <property type="match status" value="1"/>
</dbReference>
<sequence>MSRFAFPKASPKLFEAMFELASKLAEDAKISPALRSLIECRVSHINECAHCLRMHSKSYGEQGGDPVKLAMLPLWRSSKGFDDGERAALDWAECLTKVESQSRISQSHRALLEHFEEDEVSELTCIISTMNAWNRLGIAQHEFA</sequence>
<accession>A0A2N3L591</accession>
<dbReference type="GO" id="GO:0051920">
    <property type="term" value="F:peroxiredoxin activity"/>
    <property type="evidence" value="ECO:0007669"/>
    <property type="project" value="InterPro"/>
</dbReference>
<comment type="caution">
    <text evidence="2">The sequence shown here is derived from an EMBL/GenBank/DDBJ whole genome shotgun (WGS) entry which is preliminary data.</text>
</comment>
<dbReference type="PANTHER" id="PTHR34846:SF10">
    <property type="entry name" value="CYTOPLASMIC PROTEIN"/>
    <property type="match status" value="1"/>
</dbReference>
<dbReference type="Proteomes" id="UP000233332">
    <property type="component" value="Unassembled WGS sequence"/>
</dbReference>
<dbReference type="AlphaFoldDB" id="A0A2N3L591"/>
<dbReference type="PANTHER" id="PTHR34846">
    <property type="entry name" value="4-CARBOXYMUCONOLACTONE DECARBOXYLASE FAMILY PROTEIN (AFU_ORTHOLOGUE AFUA_6G11590)"/>
    <property type="match status" value="1"/>
</dbReference>
<organism evidence="2 3">
    <name type="scientific">Thalassospira lohafexi</name>
    <dbReference type="NCBI Taxonomy" id="744227"/>
    <lineage>
        <taxon>Bacteria</taxon>
        <taxon>Pseudomonadati</taxon>
        <taxon>Pseudomonadota</taxon>
        <taxon>Alphaproteobacteria</taxon>
        <taxon>Rhodospirillales</taxon>
        <taxon>Thalassospiraceae</taxon>
        <taxon>Thalassospira</taxon>
    </lineage>
</organism>
<dbReference type="InterPro" id="IPR003779">
    <property type="entry name" value="CMD-like"/>
</dbReference>
<protein>
    <submittedName>
        <fullName evidence="2">Alkylhydroperoxidase</fullName>
    </submittedName>
</protein>
<evidence type="ECO:0000313" key="2">
    <source>
        <dbReference type="EMBL" id="PKR57906.1"/>
    </source>
</evidence>
<dbReference type="EMBL" id="NXGX01000005">
    <property type="protein sequence ID" value="PKR57906.1"/>
    <property type="molecule type" value="Genomic_DNA"/>
</dbReference>
<proteinExistence type="predicted"/>
<keyword evidence="2" id="KW-0575">Peroxidase</keyword>
<evidence type="ECO:0000259" key="1">
    <source>
        <dbReference type="Pfam" id="PF02627"/>
    </source>
</evidence>
<dbReference type="InterPro" id="IPR004675">
    <property type="entry name" value="AhpD_core"/>
</dbReference>
<evidence type="ECO:0000313" key="3">
    <source>
        <dbReference type="Proteomes" id="UP000233332"/>
    </source>
</evidence>
<dbReference type="RefSeq" id="WP_101303122.1">
    <property type="nucleotide sequence ID" value="NZ_NXGX01000005.1"/>
</dbReference>
<reference evidence="2 3" key="1">
    <citation type="submission" date="2017-09" db="EMBL/GenBank/DDBJ databases">
        <title>Biodiversity and function of Thalassospira species in the particle-attached aromatic-hydrocarbon-degrading consortia from the surface seawater of the China South Sea.</title>
        <authorList>
            <person name="Dong C."/>
            <person name="Lai Q."/>
            <person name="Shao Z."/>
        </authorList>
    </citation>
    <scope>NUCLEOTIDE SEQUENCE [LARGE SCALE GENOMIC DNA]</scope>
    <source>
        <strain evidence="2 3">139Z-12</strain>
    </source>
</reference>
<keyword evidence="2" id="KW-0560">Oxidoreductase</keyword>
<gene>
    <name evidence="2" type="ORF">COO92_14180</name>
</gene>
<keyword evidence="3" id="KW-1185">Reference proteome</keyword>
<dbReference type="SUPFAM" id="SSF69118">
    <property type="entry name" value="AhpD-like"/>
    <property type="match status" value="1"/>
</dbReference>
<feature type="domain" description="Carboxymuconolactone decarboxylase-like" evidence="1">
    <location>
        <begin position="11"/>
        <end position="93"/>
    </location>
</feature>
<dbReference type="Pfam" id="PF02627">
    <property type="entry name" value="CMD"/>
    <property type="match status" value="1"/>
</dbReference>
<dbReference type="InterPro" id="IPR029032">
    <property type="entry name" value="AhpD-like"/>
</dbReference>
<dbReference type="NCBIfam" id="TIGR00778">
    <property type="entry name" value="ahpD_dom"/>
    <property type="match status" value="1"/>
</dbReference>